<evidence type="ECO:0000313" key="2">
    <source>
        <dbReference type="Proteomes" id="UP000256379"/>
    </source>
</evidence>
<gene>
    <name evidence="1" type="ORF">CQA53_12085</name>
</gene>
<feature type="non-terminal residue" evidence="1">
    <location>
        <position position="122"/>
    </location>
</feature>
<proteinExistence type="predicted"/>
<protein>
    <submittedName>
        <fullName evidence="1">Uncharacterized protein</fullName>
    </submittedName>
</protein>
<name>A0A3D8I0G2_9HELI</name>
<comment type="caution">
    <text evidence="1">The sequence shown here is derived from an EMBL/GenBank/DDBJ whole genome shotgun (WGS) entry which is preliminary data.</text>
</comment>
<dbReference type="EMBL" id="NXLQ01000234">
    <property type="protein sequence ID" value="RDU58224.1"/>
    <property type="molecule type" value="Genomic_DNA"/>
</dbReference>
<keyword evidence="2" id="KW-1185">Reference proteome</keyword>
<evidence type="ECO:0000313" key="1">
    <source>
        <dbReference type="EMBL" id="RDU58224.1"/>
    </source>
</evidence>
<dbReference type="Proteomes" id="UP000256379">
    <property type="component" value="Unassembled WGS sequence"/>
</dbReference>
<dbReference type="AlphaFoldDB" id="A0A3D8I0G2"/>
<organism evidence="1 2">
    <name type="scientific">Helicobacter didelphidarum</name>
    <dbReference type="NCBI Taxonomy" id="2040648"/>
    <lineage>
        <taxon>Bacteria</taxon>
        <taxon>Pseudomonadati</taxon>
        <taxon>Campylobacterota</taxon>
        <taxon>Epsilonproteobacteria</taxon>
        <taxon>Campylobacterales</taxon>
        <taxon>Helicobacteraceae</taxon>
        <taxon>Helicobacter</taxon>
    </lineage>
</organism>
<feature type="non-terminal residue" evidence="1">
    <location>
        <position position="1"/>
    </location>
</feature>
<sequence>QTLIKNYENRYAKDDEGNNYKLSISDRVYHIETDDDDNTENNQWQDNLIQNLGVDITGNHCMINIGLGLQGLEYFKLGKWFDSHAIVPTTQTLYLYSYLLELDSNHNKVKDKSLYECIAYCN</sequence>
<reference evidence="1 2" key="1">
    <citation type="submission" date="2018-04" db="EMBL/GenBank/DDBJ databases">
        <title>Novel Campyloabacter and Helicobacter Species and Strains.</title>
        <authorList>
            <person name="Mannion A.J."/>
            <person name="Shen Z."/>
            <person name="Fox J.G."/>
        </authorList>
    </citation>
    <scope>NUCLEOTIDE SEQUENCE [LARGE SCALE GENOMIC DNA]</scope>
    <source>
        <strain evidence="1 2">MIT 17-337</strain>
    </source>
</reference>
<accession>A0A3D8I0G2</accession>